<keyword evidence="3" id="KW-1185">Reference proteome</keyword>
<name>A0ABT8YE24_9SPHN</name>
<dbReference type="Proteomes" id="UP001169764">
    <property type="component" value="Unassembled WGS sequence"/>
</dbReference>
<dbReference type="EMBL" id="JAUOTP010000011">
    <property type="protein sequence ID" value="MDO6416590.1"/>
    <property type="molecule type" value="Genomic_DNA"/>
</dbReference>
<reference evidence="2" key="1">
    <citation type="submission" date="2023-07" db="EMBL/GenBank/DDBJ databases">
        <authorList>
            <person name="Kim M."/>
        </authorList>
    </citation>
    <scope>NUCLEOTIDE SEQUENCE</scope>
    <source>
        <strain evidence="2">BIUV-7</strain>
    </source>
</reference>
<evidence type="ECO:0000313" key="3">
    <source>
        <dbReference type="Proteomes" id="UP001169764"/>
    </source>
</evidence>
<accession>A0ABT8YE24</accession>
<organism evidence="2 3">
    <name type="scientific">Sphingomonas natans</name>
    <dbReference type="NCBI Taxonomy" id="3063330"/>
    <lineage>
        <taxon>Bacteria</taxon>
        <taxon>Pseudomonadati</taxon>
        <taxon>Pseudomonadota</taxon>
        <taxon>Alphaproteobacteria</taxon>
        <taxon>Sphingomonadales</taxon>
        <taxon>Sphingomonadaceae</taxon>
        <taxon>Sphingomonas</taxon>
    </lineage>
</organism>
<dbReference type="InterPro" id="IPR007844">
    <property type="entry name" value="AsmA"/>
</dbReference>
<evidence type="ECO:0000259" key="1">
    <source>
        <dbReference type="Pfam" id="PF05170"/>
    </source>
</evidence>
<comment type="caution">
    <text evidence="2">The sequence shown here is derived from an EMBL/GenBank/DDBJ whole genome shotgun (WGS) entry which is preliminary data.</text>
</comment>
<dbReference type="PANTHER" id="PTHR30441:SF8">
    <property type="entry name" value="DUF748 DOMAIN-CONTAINING PROTEIN"/>
    <property type="match status" value="1"/>
</dbReference>
<gene>
    <name evidence="2" type="ORF">Q4F19_19560</name>
</gene>
<feature type="domain" description="AsmA" evidence="1">
    <location>
        <begin position="12"/>
        <end position="137"/>
    </location>
</feature>
<dbReference type="InterPro" id="IPR052894">
    <property type="entry name" value="AsmA-related"/>
</dbReference>
<proteinExistence type="predicted"/>
<protein>
    <submittedName>
        <fullName evidence="2">AsmA family protein</fullName>
    </submittedName>
</protein>
<evidence type="ECO:0000313" key="2">
    <source>
        <dbReference type="EMBL" id="MDO6416590.1"/>
    </source>
</evidence>
<dbReference type="Pfam" id="PF05170">
    <property type="entry name" value="AsmA"/>
    <property type="match status" value="1"/>
</dbReference>
<dbReference type="PANTHER" id="PTHR30441">
    <property type="entry name" value="DUF748 DOMAIN-CONTAINING PROTEIN"/>
    <property type="match status" value="1"/>
</dbReference>
<sequence>MRPAFLSRRGPRIALAGVAVLLVLLLVAALLLLSFGWTWLRHPIEQRLSARLGRQVTIASIRRLDHGLLDATLAIDGIRVAQPGWVGGGDFASVRRATVILPILPVLRGAIRAQSVELEGLRVHLIRRDSDHANWKDIPGGKGGKGGKGPGPAHVVIRDGQLRFDDYKRDHFFTAGISADDRAFRLAGTGTLIGKPTTLALTAPGLAGRKPWPFRLDYRSPIANATLVGQADTPLSLGHFSAQTTAWGDDLKHLDLIVEAGLPGTAPARIVADVRHDARIWTLRSFALTLGRSQATGALAITLGDRTKLTGKVVASALDFDDLANAEGRAKAAAKRAAAPDRRIPETRIALDHLLRTDGDLDIEVHRLLFRAPSAARSVRGHMALDHGVLTLSPFVTTLESGTLSGLIRITQVERATRLHLDLRLAGSRIESLATDPTAFSGALAGRFLLDGTGATIRRAIGTASGRVAIVGHDGTLGRKTALLLGQDIGRGLRAQAGEVARLRCGIGSFIVQGGQARPAPVIIDTSVARAEATGLLDLTDERMDLAVTGAPKQPSALRLSGPIRVTGALFTPTVSAPAATSTKGIFRSIRQALSGKPLPLAADADCAGLAARALR</sequence>
<dbReference type="RefSeq" id="WP_303546281.1">
    <property type="nucleotide sequence ID" value="NZ_JAUOTP010000011.1"/>
</dbReference>